<dbReference type="EMBL" id="BAAFRS010000055">
    <property type="protein sequence ID" value="GAB1220567.1"/>
    <property type="molecule type" value="Genomic_DNA"/>
</dbReference>
<dbReference type="Pfam" id="PF05753">
    <property type="entry name" value="TRAP_beta"/>
    <property type="match status" value="1"/>
</dbReference>
<proteinExistence type="predicted"/>
<dbReference type="Proteomes" id="UP001628156">
    <property type="component" value="Unassembled WGS sequence"/>
</dbReference>
<keyword evidence="2" id="KW-0472">Membrane</keyword>
<feature type="signal peptide" evidence="3">
    <location>
        <begin position="1"/>
        <end position="15"/>
    </location>
</feature>
<dbReference type="PANTHER" id="PTHR12861">
    <property type="entry name" value="TRANSLOCON-ASSOCIATED PROTEIN, BETA SUBUNIT PRECURSOR TRAP-BETA SIGNAL SEQUENCE RECEPTOR BETA SUBUNIT"/>
    <property type="match status" value="1"/>
</dbReference>
<evidence type="ECO:0000256" key="2">
    <source>
        <dbReference type="SAM" id="Phobius"/>
    </source>
</evidence>
<sequence>MLFIFFILVLAFVNAQEEAVIETPDENQVSPLIIEKNIEDDLFFTETEVTIVVTVTNPGPSNVSNVVIYDEVPQCMKLVEGQSNSVTFDFIPVGSTVNLTYVAVPILTGTHYIDSAYVNFTLNRMKKQLISDPFGSIFIQPYKGFISVCIEWGVIIIIGCVLCLLWAFYKSKKEAYRQKILRSKGFGNASPTTTTSPKQSTPSKVAEKQKSD</sequence>
<name>A0ABQ0DCI4_9EUKA</name>
<evidence type="ECO:0000256" key="1">
    <source>
        <dbReference type="SAM" id="MobiDB-lite"/>
    </source>
</evidence>
<accession>A0ABQ0DCI4</accession>
<feature type="transmembrane region" description="Helical" evidence="2">
    <location>
        <begin position="145"/>
        <end position="169"/>
    </location>
</feature>
<evidence type="ECO:0000313" key="4">
    <source>
        <dbReference type="EMBL" id="GAB1220567.1"/>
    </source>
</evidence>
<organism evidence="4 5">
    <name type="scientific">Entamoeba nuttalli</name>
    <dbReference type="NCBI Taxonomy" id="412467"/>
    <lineage>
        <taxon>Eukaryota</taxon>
        <taxon>Amoebozoa</taxon>
        <taxon>Evosea</taxon>
        <taxon>Archamoebae</taxon>
        <taxon>Mastigamoebida</taxon>
        <taxon>Entamoebidae</taxon>
        <taxon>Entamoeba</taxon>
    </lineage>
</organism>
<evidence type="ECO:0000313" key="5">
    <source>
        <dbReference type="Proteomes" id="UP001628156"/>
    </source>
</evidence>
<keyword evidence="5" id="KW-1185">Reference proteome</keyword>
<comment type="caution">
    <text evidence="4">The sequence shown here is derived from an EMBL/GenBank/DDBJ whole genome shotgun (WGS) entry which is preliminary data.</text>
</comment>
<gene>
    <name evidence="4" type="ORF">ENUP19_0055G0012</name>
</gene>
<protein>
    <recommendedName>
        <fullName evidence="6">Translocon-associated protein subunit alpha</fullName>
    </recommendedName>
</protein>
<keyword evidence="3" id="KW-0732">Signal</keyword>
<reference evidence="4 5" key="1">
    <citation type="journal article" date="2019" name="PLoS Negl. Trop. Dis.">
        <title>Whole genome sequencing of Entamoeba nuttalli reveals mammalian host-related molecular signatures and a novel octapeptide-repeat surface protein.</title>
        <authorList>
            <person name="Tanaka M."/>
            <person name="Makiuchi T."/>
            <person name="Komiyama T."/>
            <person name="Shiina T."/>
            <person name="Osaki K."/>
            <person name="Tachibana H."/>
        </authorList>
    </citation>
    <scope>NUCLEOTIDE SEQUENCE [LARGE SCALE GENOMIC DNA]</scope>
    <source>
        <strain evidence="4 5">P19-061405</strain>
    </source>
</reference>
<evidence type="ECO:0000256" key="3">
    <source>
        <dbReference type="SAM" id="SignalP"/>
    </source>
</evidence>
<evidence type="ECO:0008006" key="6">
    <source>
        <dbReference type="Google" id="ProtNLM"/>
    </source>
</evidence>
<feature type="chain" id="PRO_5045039241" description="Translocon-associated protein subunit alpha" evidence="3">
    <location>
        <begin position="16"/>
        <end position="212"/>
    </location>
</feature>
<keyword evidence="2" id="KW-0812">Transmembrane</keyword>
<feature type="compositionally biased region" description="Low complexity" evidence="1">
    <location>
        <begin position="190"/>
        <end position="204"/>
    </location>
</feature>
<dbReference type="PANTHER" id="PTHR12861:SF3">
    <property type="entry name" value="TRANSLOCON-ASSOCIATED PROTEIN SUBUNIT BETA"/>
    <property type="match status" value="1"/>
</dbReference>
<keyword evidence="2" id="KW-1133">Transmembrane helix</keyword>
<feature type="region of interest" description="Disordered" evidence="1">
    <location>
        <begin position="185"/>
        <end position="212"/>
    </location>
</feature>